<protein>
    <submittedName>
        <fullName evidence="2">DUF3526 domain-containing protein</fullName>
    </submittedName>
</protein>
<accession>A0ABW3I1C6</accession>
<sequence length="476" mass="55768">MFLNNLLYEIKLHLRSNWLLILIICISLPIFFANYNGNKGISKRNKDIANAQSQLEEKDSIMLSTLSKLEKGEKVDEPYWRLPSEPMTIGYRNPRLAIMKPNNFSFLATGQSDMYTHFKSPTVYGNNFALDYPEMVNPVQLLFGNFDLSFVIIFILPLLIIAFTYNILSKEKELGTLRLISAQPVSTVKWLLQKSIIRFLIFTILSLVTLTLSITIFSIDALHDINSLIGLLLLVTGYNLFWFVLAFIINIKINHSSKNALTLIGFWLLIVLILPATINQIGSTLHPTPSRLKMINEIRLIKKENEEKQNEIMDEYLRNHPELAQENNQEKFSFWHNYFASEKMMEKKTEPLLAKYDLQLQKQQELISIFEFLSPAILMRQSLNKIAGTSEMHYNDYKKQVYEFSNEWREHLVPMLFKEQKFTLENYHQLPKFKYQNRIENNIWLSFIILLLISLIIFFQFSGKELKKQFLPKLLN</sequence>
<name>A0ABW3I1C6_9FLAO</name>
<dbReference type="Pfam" id="PF12040">
    <property type="entry name" value="DUF3526"/>
    <property type="match status" value="1"/>
</dbReference>
<feature type="transmembrane region" description="Helical" evidence="1">
    <location>
        <begin position="225"/>
        <end position="248"/>
    </location>
</feature>
<feature type="transmembrane region" description="Helical" evidence="1">
    <location>
        <begin position="443"/>
        <end position="461"/>
    </location>
</feature>
<comment type="caution">
    <text evidence="2">The sequence shown here is derived from an EMBL/GenBank/DDBJ whole genome shotgun (WGS) entry which is preliminary data.</text>
</comment>
<dbReference type="PANTHER" id="PTHR43471">
    <property type="entry name" value="ABC TRANSPORTER PERMEASE"/>
    <property type="match status" value="1"/>
</dbReference>
<feature type="transmembrane region" description="Helical" evidence="1">
    <location>
        <begin position="199"/>
        <end position="219"/>
    </location>
</feature>
<feature type="transmembrane region" description="Helical" evidence="1">
    <location>
        <begin position="12"/>
        <end position="32"/>
    </location>
</feature>
<proteinExistence type="predicted"/>
<reference evidence="3" key="1">
    <citation type="journal article" date="2019" name="Int. J. Syst. Evol. Microbiol.">
        <title>The Global Catalogue of Microorganisms (GCM) 10K type strain sequencing project: providing services to taxonomists for standard genome sequencing and annotation.</title>
        <authorList>
            <consortium name="The Broad Institute Genomics Platform"/>
            <consortium name="The Broad Institute Genome Sequencing Center for Infectious Disease"/>
            <person name="Wu L."/>
            <person name="Ma J."/>
        </authorList>
    </citation>
    <scope>NUCLEOTIDE SEQUENCE [LARGE SCALE GENOMIC DNA]</scope>
    <source>
        <strain evidence="3">CCUG 62114</strain>
    </source>
</reference>
<dbReference type="InterPro" id="IPR021913">
    <property type="entry name" value="DUF3526"/>
</dbReference>
<keyword evidence="1" id="KW-0472">Membrane</keyword>
<dbReference type="PANTHER" id="PTHR43471:SF14">
    <property type="entry name" value="ABC-2 TYPE TRANSPORT SYSTEM PERMEASE PROTEIN"/>
    <property type="match status" value="1"/>
</dbReference>
<dbReference type="EMBL" id="JBHTJM010000006">
    <property type="protein sequence ID" value="MFD0963484.1"/>
    <property type="molecule type" value="Genomic_DNA"/>
</dbReference>
<feature type="transmembrane region" description="Helical" evidence="1">
    <location>
        <begin position="148"/>
        <end position="168"/>
    </location>
</feature>
<keyword evidence="3" id="KW-1185">Reference proteome</keyword>
<evidence type="ECO:0000256" key="1">
    <source>
        <dbReference type="SAM" id="Phobius"/>
    </source>
</evidence>
<keyword evidence="1" id="KW-0812">Transmembrane</keyword>
<gene>
    <name evidence="2" type="ORF">ACFQ1O_05680</name>
</gene>
<feature type="transmembrane region" description="Helical" evidence="1">
    <location>
        <begin position="260"/>
        <end position="278"/>
    </location>
</feature>
<dbReference type="Proteomes" id="UP001596997">
    <property type="component" value="Unassembled WGS sequence"/>
</dbReference>
<organism evidence="2 3">
    <name type="scientific">Pseudofulvibacter geojedonensis</name>
    <dbReference type="NCBI Taxonomy" id="1123758"/>
    <lineage>
        <taxon>Bacteria</taxon>
        <taxon>Pseudomonadati</taxon>
        <taxon>Bacteroidota</taxon>
        <taxon>Flavobacteriia</taxon>
        <taxon>Flavobacteriales</taxon>
        <taxon>Flavobacteriaceae</taxon>
        <taxon>Pseudofulvibacter</taxon>
    </lineage>
</organism>
<keyword evidence="1" id="KW-1133">Transmembrane helix</keyword>
<evidence type="ECO:0000313" key="2">
    <source>
        <dbReference type="EMBL" id="MFD0963484.1"/>
    </source>
</evidence>
<evidence type="ECO:0000313" key="3">
    <source>
        <dbReference type="Proteomes" id="UP001596997"/>
    </source>
</evidence>
<dbReference type="RefSeq" id="WP_377714247.1">
    <property type="nucleotide sequence ID" value="NZ_JBHTJM010000006.1"/>
</dbReference>